<dbReference type="HAMAP" id="MF_01020">
    <property type="entry name" value="HisE"/>
    <property type="match status" value="1"/>
</dbReference>
<accession>A0A9J6PFA1</accession>
<dbReference type="AlphaFoldDB" id="A0A9J6PFA1"/>
<evidence type="ECO:0000256" key="3">
    <source>
        <dbReference type="ARBA" id="ARBA00005204"/>
    </source>
</evidence>
<keyword evidence="5 11" id="KW-0963">Cytoplasm</keyword>
<dbReference type="Pfam" id="PF01503">
    <property type="entry name" value="PRA-PH"/>
    <property type="match status" value="1"/>
</dbReference>
<dbReference type="Proteomes" id="UP001055804">
    <property type="component" value="Unassembled WGS sequence"/>
</dbReference>
<dbReference type="CDD" id="cd11534">
    <property type="entry name" value="NTP-PPase_HisIE_like"/>
    <property type="match status" value="1"/>
</dbReference>
<evidence type="ECO:0000256" key="7">
    <source>
        <dbReference type="ARBA" id="ARBA00022741"/>
    </source>
</evidence>
<evidence type="ECO:0000256" key="6">
    <source>
        <dbReference type="ARBA" id="ARBA00022605"/>
    </source>
</evidence>
<evidence type="ECO:0000313" key="13">
    <source>
        <dbReference type="Proteomes" id="UP001055804"/>
    </source>
</evidence>
<name>A0A9J6PFA1_9PROT</name>
<keyword evidence="6 11" id="KW-0028">Amino-acid biosynthesis</keyword>
<reference evidence="12" key="1">
    <citation type="submission" date="2022-06" db="EMBL/GenBank/DDBJ databases">
        <title>Isolation and Genomics of Futiania mangrovii gen. nov., sp. nov., a Rare and Metabolically-versatile member in the Class Alphaproteobacteria.</title>
        <authorList>
            <person name="Liu L."/>
            <person name="Huang W.-C."/>
            <person name="Pan J."/>
            <person name="Li J."/>
            <person name="Huang Y."/>
            <person name="Du H."/>
            <person name="Liu Y."/>
            <person name="Li M."/>
        </authorList>
    </citation>
    <scope>NUCLEOTIDE SEQUENCE</scope>
    <source>
        <strain evidence="12">FT118</strain>
    </source>
</reference>
<dbReference type="GO" id="GO:0005524">
    <property type="term" value="F:ATP binding"/>
    <property type="evidence" value="ECO:0007669"/>
    <property type="project" value="UniProtKB-KW"/>
</dbReference>
<dbReference type="PANTHER" id="PTHR42945">
    <property type="entry name" value="HISTIDINE BIOSYNTHESIS BIFUNCTIONAL PROTEIN"/>
    <property type="match status" value="1"/>
</dbReference>
<comment type="caution">
    <text evidence="12">The sequence shown here is derived from an EMBL/GenBank/DDBJ whole genome shotgun (WGS) entry which is preliminary data.</text>
</comment>
<dbReference type="InterPro" id="IPR008179">
    <property type="entry name" value="HisE"/>
</dbReference>
<dbReference type="NCBIfam" id="NF001611">
    <property type="entry name" value="PRK00400.1-3"/>
    <property type="match status" value="1"/>
</dbReference>
<evidence type="ECO:0000256" key="10">
    <source>
        <dbReference type="ARBA" id="ARBA00023102"/>
    </source>
</evidence>
<evidence type="ECO:0000256" key="5">
    <source>
        <dbReference type="ARBA" id="ARBA00022490"/>
    </source>
</evidence>
<keyword evidence="9 11" id="KW-0067">ATP-binding</keyword>
<dbReference type="EC" id="3.6.1.31" evidence="11"/>
<dbReference type="EMBL" id="JAMZFT010000002">
    <property type="protein sequence ID" value="MCP1336475.1"/>
    <property type="molecule type" value="Genomic_DNA"/>
</dbReference>
<keyword evidence="7 11" id="KW-0547">Nucleotide-binding</keyword>
<comment type="pathway">
    <text evidence="3 11">Amino-acid biosynthesis; L-histidine biosynthesis; L-histidine from 5-phospho-alpha-D-ribose 1-diphosphate: step 2/9.</text>
</comment>
<dbReference type="GO" id="GO:0004636">
    <property type="term" value="F:phosphoribosyl-ATP diphosphatase activity"/>
    <property type="evidence" value="ECO:0007669"/>
    <property type="project" value="UniProtKB-UniRule"/>
</dbReference>
<dbReference type="GO" id="GO:0005737">
    <property type="term" value="C:cytoplasm"/>
    <property type="evidence" value="ECO:0007669"/>
    <property type="project" value="UniProtKB-SubCell"/>
</dbReference>
<evidence type="ECO:0000256" key="1">
    <source>
        <dbReference type="ARBA" id="ARBA00001460"/>
    </source>
</evidence>
<evidence type="ECO:0000256" key="4">
    <source>
        <dbReference type="ARBA" id="ARBA00009392"/>
    </source>
</evidence>
<evidence type="ECO:0000256" key="8">
    <source>
        <dbReference type="ARBA" id="ARBA00022801"/>
    </source>
</evidence>
<dbReference type="NCBIfam" id="NF001613">
    <property type="entry name" value="PRK00400.1-5"/>
    <property type="match status" value="1"/>
</dbReference>
<dbReference type="InterPro" id="IPR021130">
    <property type="entry name" value="PRib-ATP_PPHydrolase-like"/>
</dbReference>
<organism evidence="12 13">
    <name type="scientific">Futiania mangrovi</name>
    <dbReference type="NCBI Taxonomy" id="2959716"/>
    <lineage>
        <taxon>Bacteria</taxon>
        <taxon>Pseudomonadati</taxon>
        <taxon>Pseudomonadota</taxon>
        <taxon>Alphaproteobacteria</taxon>
        <taxon>Futianiales</taxon>
        <taxon>Futianiaceae</taxon>
        <taxon>Futiania</taxon>
    </lineage>
</organism>
<dbReference type="RefSeq" id="WP_269332433.1">
    <property type="nucleotide sequence ID" value="NZ_JAMZFT010000002.1"/>
</dbReference>
<dbReference type="Gene3D" id="1.10.287.1080">
    <property type="entry name" value="MazG-like"/>
    <property type="match status" value="1"/>
</dbReference>
<proteinExistence type="inferred from homology"/>
<evidence type="ECO:0000313" key="12">
    <source>
        <dbReference type="EMBL" id="MCP1336475.1"/>
    </source>
</evidence>
<sequence>MTRSSSEAAQAHVLDRLFATIEARRSADPETSHTARQLARGTLKCAEKFGEEAVETVIAAAAQGREALVAESADALYHLLVLWASAGVAPEDVWTELARREGISGIAEKASRGKA</sequence>
<evidence type="ECO:0000256" key="11">
    <source>
        <dbReference type="HAMAP-Rule" id="MF_01020"/>
    </source>
</evidence>
<comment type="subcellular location">
    <subcellularLocation>
        <location evidence="2 11">Cytoplasm</location>
    </subcellularLocation>
</comment>
<dbReference type="GO" id="GO:0000105">
    <property type="term" value="P:L-histidine biosynthetic process"/>
    <property type="evidence" value="ECO:0007669"/>
    <property type="project" value="UniProtKB-UniRule"/>
</dbReference>
<keyword evidence="10 11" id="KW-0368">Histidine biosynthesis</keyword>
<comment type="catalytic activity">
    <reaction evidence="1 11">
        <text>1-(5-phospho-beta-D-ribosyl)-ATP + H2O = 1-(5-phospho-beta-D-ribosyl)-5'-AMP + diphosphate + H(+)</text>
        <dbReference type="Rhea" id="RHEA:22828"/>
        <dbReference type="ChEBI" id="CHEBI:15377"/>
        <dbReference type="ChEBI" id="CHEBI:15378"/>
        <dbReference type="ChEBI" id="CHEBI:33019"/>
        <dbReference type="ChEBI" id="CHEBI:59457"/>
        <dbReference type="ChEBI" id="CHEBI:73183"/>
        <dbReference type="EC" id="3.6.1.31"/>
    </reaction>
</comment>
<keyword evidence="13" id="KW-1185">Reference proteome</keyword>
<gene>
    <name evidence="11" type="primary">hisE</name>
    <name evidence="12" type="ORF">NJQ99_08660</name>
</gene>
<comment type="similarity">
    <text evidence="4 11">Belongs to the PRA-PH family.</text>
</comment>
<evidence type="ECO:0000256" key="2">
    <source>
        <dbReference type="ARBA" id="ARBA00004496"/>
    </source>
</evidence>
<dbReference type="NCBIfam" id="TIGR03188">
    <property type="entry name" value="histidine_hisI"/>
    <property type="match status" value="1"/>
</dbReference>
<dbReference type="SUPFAM" id="SSF101386">
    <property type="entry name" value="all-alpha NTP pyrophosphatases"/>
    <property type="match status" value="1"/>
</dbReference>
<evidence type="ECO:0000256" key="9">
    <source>
        <dbReference type="ARBA" id="ARBA00022840"/>
    </source>
</evidence>
<keyword evidence="8 11" id="KW-0378">Hydrolase</keyword>
<dbReference type="PANTHER" id="PTHR42945:SF9">
    <property type="entry name" value="HISTIDINE BIOSYNTHESIS BIFUNCTIONAL PROTEIN HISIE"/>
    <property type="match status" value="1"/>
</dbReference>
<protein>
    <recommendedName>
        <fullName evidence="11">Phosphoribosyl-ATP pyrophosphatase</fullName>
        <shortName evidence="11">PRA-PH</shortName>
        <ecNumber evidence="11">3.6.1.31</ecNumber>
    </recommendedName>
</protein>